<protein>
    <submittedName>
        <fullName evidence="3">Uncharacterized protein</fullName>
    </submittedName>
</protein>
<gene>
    <name evidence="3" type="ORF">ABT58_20295</name>
</gene>
<dbReference type="Pfam" id="PF20616">
    <property type="entry name" value="Caps_syn_GfcC_N"/>
    <property type="match status" value="1"/>
</dbReference>
<evidence type="ECO:0000259" key="2">
    <source>
        <dbReference type="Pfam" id="PF20616"/>
    </source>
</evidence>
<dbReference type="Pfam" id="PF06251">
    <property type="entry name" value="Caps_syn_GfcC_C"/>
    <property type="match status" value="1"/>
</dbReference>
<dbReference type="EMBL" id="LDOV01000041">
    <property type="protein sequence ID" value="KLU98915.1"/>
    <property type="molecule type" value="Genomic_DNA"/>
</dbReference>
<comment type="caution">
    <text evidence="3">The sequence shown here is derived from an EMBL/GenBank/DDBJ whole genome shotgun (WGS) entry which is preliminary data.</text>
</comment>
<dbReference type="InterPro" id="IPR010425">
    <property type="entry name" value="Caps_synth_GfcC-like_C"/>
</dbReference>
<dbReference type="Gene3D" id="3.10.560.10">
    <property type="entry name" value="Outer membrane lipoprotein wza domain like"/>
    <property type="match status" value="1"/>
</dbReference>
<evidence type="ECO:0000259" key="1">
    <source>
        <dbReference type="Pfam" id="PF06251"/>
    </source>
</evidence>
<keyword evidence="4" id="KW-1185">Reference proteome</keyword>
<name>A0A0J1GH79_9GAMM</name>
<reference evidence="3 4" key="1">
    <citation type="submission" date="2015-05" db="EMBL/GenBank/DDBJ databases">
        <title>Photobacterium galathea sp. nov.</title>
        <authorList>
            <person name="Machado H."/>
            <person name="Gram L."/>
        </authorList>
    </citation>
    <scope>NUCLEOTIDE SEQUENCE [LARGE SCALE GENOMIC DNA]</scope>
    <source>
        <strain evidence="3 4">DSM 25995</strain>
    </source>
</reference>
<dbReference type="PATRIC" id="fig|754436.4.peg.4274"/>
<feature type="domain" description="Capsule biosynthesis GfcC-like N-terminal" evidence="2">
    <location>
        <begin position="50"/>
        <end position="135"/>
    </location>
</feature>
<accession>A0A0J1GH79</accession>
<sequence>MNTDKTTQTAPQALQFSYPAPVRLEQVLSDTLQHLTQLPVPAIHNGTAVSNQTLYWPAASLFTRFPHPDKSAVIDALSTLIADSDTDEARVFTALKQQLSVLPIGERIFTSLDYDAVRIDASANPLVNQSVTLVLPPKPTQVLVLGAVQQPGFFPWQPRQSVDAYFDQARVASYGMTQANNSDAIVIQPDGTVETHTFAYWNHQHRDIAPGATVYLPFADLPREAASLNDEIVNLLRNRAQ</sequence>
<proteinExistence type="predicted"/>
<evidence type="ECO:0000313" key="4">
    <source>
        <dbReference type="Proteomes" id="UP000036426"/>
    </source>
</evidence>
<organism evidence="3 4">
    <name type="scientific">Photobacterium aphoticum</name>
    <dbReference type="NCBI Taxonomy" id="754436"/>
    <lineage>
        <taxon>Bacteria</taxon>
        <taxon>Pseudomonadati</taxon>
        <taxon>Pseudomonadota</taxon>
        <taxon>Gammaproteobacteria</taxon>
        <taxon>Vibrionales</taxon>
        <taxon>Vibrionaceae</taxon>
        <taxon>Photobacterium</taxon>
    </lineage>
</organism>
<feature type="domain" description="Capsule biosynthesis GfcC-like C-terminal" evidence="1">
    <location>
        <begin position="151"/>
        <end position="239"/>
    </location>
</feature>
<dbReference type="InterPro" id="IPR046459">
    <property type="entry name" value="Caps_syn_GfcC_N"/>
</dbReference>
<dbReference type="AlphaFoldDB" id="A0A0J1GH79"/>
<evidence type="ECO:0000313" key="3">
    <source>
        <dbReference type="EMBL" id="KLU98915.1"/>
    </source>
</evidence>
<dbReference type="Proteomes" id="UP000036426">
    <property type="component" value="Unassembled WGS sequence"/>
</dbReference>